<dbReference type="AlphaFoldDB" id="A0ABD7VBV6"/>
<reference evidence="2 3" key="1">
    <citation type="submission" date="2019-09" db="EMBL/GenBank/DDBJ databases">
        <authorList>
            <person name="Chandra G."/>
            <person name="Truman W A."/>
        </authorList>
    </citation>
    <scope>NUCLEOTIDE SEQUENCE [LARGE SCALE GENOMIC DNA]</scope>
    <source>
        <strain evidence="2">PS732</strain>
    </source>
</reference>
<sequence>MLSLRIFKWLLFGGFLSCAACMHLDVPPARLEFVSIDHLSSSYYDLRFTSDRNLIDLYKVHGRQGQIGTSIQCSLDGDLDFSVEHQIALEAAGTVSEMRLIEGDRRYEMFASIRVENHVINDGHNEVRPVELVQLLKPQEYIPCKVVITAFAFVAYYSKVMYLPTSRFIAAVENPRVAPSRLTLKPSDQPRTWVPFAPLCILRWRYERSPMYDQIDSLGLCSDVSYAGMLASFAPYKTKLRLVSEVDETPAPLAAYTIIRGDGRLEPGVTDQEGRTHEVGASEHEVLRVILDKKLQPVERWTPWIEYVP</sequence>
<keyword evidence="1" id="KW-0732">Signal</keyword>
<evidence type="ECO:0000256" key="1">
    <source>
        <dbReference type="SAM" id="SignalP"/>
    </source>
</evidence>
<dbReference type="EMBL" id="CABVIJ010000004">
    <property type="protein sequence ID" value="VVO68885.1"/>
    <property type="molecule type" value="Genomic_DNA"/>
</dbReference>
<feature type="signal peptide" evidence="1">
    <location>
        <begin position="1"/>
        <end position="19"/>
    </location>
</feature>
<comment type="caution">
    <text evidence="2">The sequence shown here is derived from an EMBL/GenBank/DDBJ whole genome shotgun (WGS) entry which is preliminary data.</text>
</comment>
<dbReference type="RefSeq" id="WP_150596256.1">
    <property type="nucleotide sequence ID" value="NZ_CABVIJ010000004.1"/>
</dbReference>
<proteinExistence type="predicted"/>
<protein>
    <recommendedName>
        <fullName evidence="4">Lipoprotein</fullName>
    </recommendedName>
</protein>
<evidence type="ECO:0008006" key="4">
    <source>
        <dbReference type="Google" id="ProtNLM"/>
    </source>
</evidence>
<name>A0ABD7VBV6_PSEFL</name>
<dbReference type="Proteomes" id="UP000325779">
    <property type="component" value="Unassembled WGS sequence"/>
</dbReference>
<evidence type="ECO:0000313" key="2">
    <source>
        <dbReference type="EMBL" id="VVO68885.1"/>
    </source>
</evidence>
<gene>
    <name evidence="2" type="ORF">PS732_01219</name>
</gene>
<organism evidence="2 3">
    <name type="scientific">Pseudomonas fluorescens</name>
    <dbReference type="NCBI Taxonomy" id="294"/>
    <lineage>
        <taxon>Bacteria</taxon>
        <taxon>Pseudomonadati</taxon>
        <taxon>Pseudomonadota</taxon>
        <taxon>Gammaproteobacteria</taxon>
        <taxon>Pseudomonadales</taxon>
        <taxon>Pseudomonadaceae</taxon>
        <taxon>Pseudomonas</taxon>
    </lineage>
</organism>
<evidence type="ECO:0000313" key="3">
    <source>
        <dbReference type="Proteomes" id="UP000325779"/>
    </source>
</evidence>
<feature type="chain" id="PRO_5044795338" description="Lipoprotein" evidence="1">
    <location>
        <begin position="20"/>
        <end position="309"/>
    </location>
</feature>
<accession>A0ABD7VBV6</accession>